<dbReference type="EMBL" id="JASOLZ010000133">
    <property type="protein sequence ID" value="MDK6862392.1"/>
    <property type="molecule type" value="Genomic_DNA"/>
</dbReference>
<dbReference type="InterPro" id="IPR006674">
    <property type="entry name" value="HD_domain"/>
</dbReference>
<feature type="non-terminal residue" evidence="2">
    <location>
        <position position="1"/>
    </location>
</feature>
<reference evidence="2 3" key="1">
    <citation type="submission" date="2023-05" db="EMBL/GenBank/DDBJ databases">
        <title>Cataloging the Phylogenetic Diversity of Human Bladder Bacteria.</title>
        <authorList>
            <person name="Du J."/>
        </authorList>
    </citation>
    <scope>NUCLEOTIDE SEQUENCE [LARGE SCALE GENOMIC DNA]</scope>
    <source>
        <strain evidence="2 3">UMB6972</strain>
    </source>
</reference>
<accession>A0ABD4ZH77</accession>
<proteinExistence type="predicted"/>
<dbReference type="SUPFAM" id="SSF109604">
    <property type="entry name" value="HD-domain/PDEase-like"/>
    <property type="match status" value="1"/>
</dbReference>
<organism evidence="2 3">
    <name type="scientific">Gardnerella vaginalis</name>
    <dbReference type="NCBI Taxonomy" id="2702"/>
    <lineage>
        <taxon>Bacteria</taxon>
        <taxon>Bacillati</taxon>
        <taxon>Actinomycetota</taxon>
        <taxon>Actinomycetes</taxon>
        <taxon>Bifidobacteriales</taxon>
        <taxon>Bifidobacteriaceae</taxon>
        <taxon>Gardnerella</taxon>
    </lineage>
</organism>
<dbReference type="Gene3D" id="1.10.3210.10">
    <property type="entry name" value="Hypothetical protein af1432"/>
    <property type="match status" value="1"/>
</dbReference>
<sequence length="90" mass="10380">KDKVILDIINSKEFQRLRRIKQLGPASYVFQGATHTRFEHNLGVYELTRRICDIFEEKYTSKEPGDGLWDPNERLLAECAALLHDIGHGP</sequence>
<dbReference type="InterPro" id="IPR003607">
    <property type="entry name" value="HD/PDEase_dom"/>
</dbReference>
<evidence type="ECO:0000313" key="3">
    <source>
        <dbReference type="Proteomes" id="UP001238969"/>
    </source>
</evidence>
<dbReference type="AlphaFoldDB" id="A0ABD4ZH77"/>
<dbReference type="Proteomes" id="UP001238969">
    <property type="component" value="Unassembled WGS sequence"/>
</dbReference>
<dbReference type="CDD" id="cd00077">
    <property type="entry name" value="HDc"/>
    <property type="match status" value="1"/>
</dbReference>
<feature type="domain" description="HD" evidence="1">
    <location>
        <begin position="37"/>
        <end position="90"/>
    </location>
</feature>
<dbReference type="Pfam" id="PF01966">
    <property type="entry name" value="HD"/>
    <property type="match status" value="1"/>
</dbReference>
<dbReference type="PANTHER" id="PTHR11373:SF4">
    <property type="entry name" value="DEOXYNUCLEOSIDE TRIPHOSPHATE TRIPHOSPHOHYDROLASE SAMHD1"/>
    <property type="match status" value="1"/>
</dbReference>
<gene>
    <name evidence="2" type="ORF">QP355_07115</name>
</gene>
<evidence type="ECO:0000259" key="1">
    <source>
        <dbReference type="Pfam" id="PF01966"/>
    </source>
</evidence>
<dbReference type="InterPro" id="IPR050135">
    <property type="entry name" value="dGTPase-like"/>
</dbReference>
<name>A0ABD4ZH77_GARVA</name>
<evidence type="ECO:0000313" key="2">
    <source>
        <dbReference type="EMBL" id="MDK6862392.1"/>
    </source>
</evidence>
<dbReference type="PANTHER" id="PTHR11373">
    <property type="entry name" value="DEOXYNUCLEOSIDE TRIPHOSPHATE TRIPHOSPHOHYDROLASE"/>
    <property type="match status" value="1"/>
</dbReference>
<protein>
    <submittedName>
        <fullName evidence="2">HD domain-containing protein</fullName>
    </submittedName>
</protein>
<feature type="non-terminal residue" evidence="2">
    <location>
        <position position="90"/>
    </location>
</feature>
<comment type="caution">
    <text evidence="2">The sequence shown here is derived from an EMBL/GenBank/DDBJ whole genome shotgun (WGS) entry which is preliminary data.</text>
</comment>